<organism evidence="1">
    <name type="scientific">viral metagenome</name>
    <dbReference type="NCBI Taxonomy" id="1070528"/>
    <lineage>
        <taxon>unclassified sequences</taxon>
        <taxon>metagenomes</taxon>
        <taxon>organismal metagenomes</taxon>
    </lineage>
</organism>
<evidence type="ECO:0000313" key="1">
    <source>
        <dbReference type="EMBL" id="QJA51125.1"/>
    </source>
</evidence>
<gene>
    <name evidence="1" type="ORF">TM448A01987_0013</name>
</gene>
<reference evidence="1" key="1">
    <citation type="submission" date="2020-03" db="EMBL/GenBank/DDBJ databases">
        <title>The deep terrestrial virosphere.</title>
        <authorList>
            <person name="Holmfeldt K."/>
            <person name="Nilsson E."/>
            <person name="Simone D."/>
            <person name="Lopez-Fernandez M."/>
            <person name="Wu X."/>
            <person name="de Brujin I."/>
            <person name="Lundin D."/>
            <person name="Andersson A."/>
            <person name="Bertilsson S."/>
            <person name="Dopson M."/>
        </authorList>
    </citation>
    <scope>NUCLEOTIDE SEQUENCE</scope>
    <source>
        <strain evidence="1">TM448A01987</strain>
    </source>
</reference>
<protein>
    <submittedName>
        <fullName evidence="1">Uncharacterized protein</fullName>
    </submittedName>
</protein>
<name>A0A6H1ZV27_9ZZZZ</name>
<accession>A0A6H1ZV27</accession>
<sequence>MRTLKELRELSKVLKEVGIVFPYFYEVSWDETEDLRNKMTGFVSAADYNAAIGPSPCGFHDVGACEHFRFVVRDKSEKLCCNCKHFIIQRSLARCDRFIELVDGLFILCIEARNGGSGYPFHDDSDKRTWACNPMGDFYEEKKDIRGVDRDRHRGMPDRRRK</sequence>
<proteinExistence type="predicted"/>
<dbReference type="AlphaFoldDB" id="A0A6H1ZV27"/>
<dbReference type="EMBL" id="MT144238">
    <property type="protein sequence ID" value="QJA51125.1"/>
    <property type="molecule type" value="Genomic_DNA"/>
</dbReference>